<dbReference type="OrthoDB" id="10679308at2759"/>
<name>A0A811KPQ2_9BILA</name>
<gene>
    <name evidence="3" type="ORF">BOKJ2_LOCUS7654</name>
</gene>
<dbReference type="AlphaFoldDB" id="A0A811KPQ2"/>
<protein>
    <submittedName>
        <fullName evidence="3">Uncharacterized protein</fullName>
    </submittedName>
</protein>
<feature type="compositionally biased region" description="Acidic residues" evidence="1">
    <location>
        <begin position="208"/>
        <end position="217"/>
    </location>
</feature>
<feature type="region of interest" description="Disordered" evidence="1">
    <location>
        <begin position="128"/>
        <end position="319"/>
    </location>
</feature>
<evidence type="ECO:0000256" key="1">
    <source>
        <dbReference type="SAM" id="MobiDB-lite"/>
    </source>
</evidence>
<comment type="caution">
    <text evidence="3">The sequence shown here is derived from an EMBL/GenBank/DDBJ whole genome shotgun (WGS) entry which is preliminary data.</text>
</comment>
<dbReference type="Proteomes" id="UP000783686">
    <property type="component" value="Unassembled WGS sequence"/>
</dbReference>
<organism evidence="3 4">
    <name type="scientific">Bursaphelenchus okinawaensis</name>
    <dbReference type="NCBI Taxonomy" id="465554"/>
    <lineage>
        <taxon>Eukaryota</taxon>
        <taxon>Metazoa</taxon>
        <taxon>Ecdysozoa</taxon>
        <taxon>Nematoda</taxon>
        <taxon>Chromadorea</taxon>
        <taxon>Rhabditida</taxon>
        <taxon>Tylenchina</taxon>
        <taxon>Tylenchomorpha</taxon>
        <taxon>Aphelenchoidea</taxon>
        <taxon>Aphelenchoididae</taxon>
        <taxon>Bursaphelenchus</taxon>
    </lineage>
</organism>
<keyword evidence="2" id="KW-1133">Transmembrane helix</keyword>
<evidence type="ECO:0000313" key="4">
    <source>
        <dbReference type="Proteomes" id="UP000614601"/>
    </source>
</evidence>
<keyword evidence="4" id="KW-1185">Reference proteome</keyword>
<keyword evidence="2" id="KW-0472">Membrane</keyword>
<feature type="compositionally biased region" description="Basic residues" evidence="1">
    <location>
        <begin position="222"/>
        <end position="232"/>
    </location>
</feature>
<sequence length="356" mass="40181">MSETYASETEKTVTMTGYETTTANDSDELTITISLGGVCVILLLAFLIQLIVYISCVKNLSNEMKKAKSAILSNALTPNIHPMAPNQPKPVQKPYARPVLKPELPKFMTAEETRDPLADMSVKLTKSIENNVSSSRQKLQRGLPSKSAETFARKHDSDNFLNVENKDYKDESGPIRPKPKSRGSGEKARSEDDQQKNKDGSRKKVSDDVDVELDEETEKGVKNKKNGNKKKSERQPKSSLNDASSNASTAKNSNFEKKMKYSAKQSPMQNAIKEKKKYFNGEDDDSTFEEQRRAPELPQLSDVDTREEEKKSKKGKKLPKEVIMARYGDSRWRQVSSQCEDFSFYLQSEDMEYDSS</sequence>
<feature type="compositionally biased region" description="Low complexity" evidence="1">
    <location>
        <begin position="241"/>
        <end position="253"/>
    </location>
</feature>
<dbReference type="EMBL" id="CAJFCW020000004">
    <property type="protein sequence ID" value="CAG9110513.1"/>
    <property type="molecule type" value="Genomic_DNA"/>
</dbReference>
<dbReference type="EMBL" id="CAJFDH010000004">
    <property type="protein sequence ID" value="CAD5218444.1"/>
    <property type="molecule type" value="Genomic_DNA"/>
</dbReference>
<proteinExistence type="predicted"/>
<feature type="compositionally biased region" description="Basic and acidic residues" evidence="1">
    <location>
        <begin position="151"/>
        <end position="173"/>
    </location>
</feature>
<dbReference type="Proteomes" id="UP000614601">
    <property type="component" value="Unassembled WGS sequence"/>
</dbReference>
<reference evidence="3" key="1">
    <citation type="submission" date="2020-09" db="EMBL/GenBank/DDBJ databases">
        <authorList>
            <person name="Kikuchi T."/>
        </authorList>
    </citation>
    <scope>NUCLEOTIDE SEQUENCE</scope>
    <source>
        <strain evidence="3">SH1</strain>
    </source>
</reference>
<feature type="compositionally biased region" description="Polar residues" evidence="1">
    <location>
        <begin position="128"/>
        <end position="137"/>
    </location>
</feature>
<keyword evidence="2" id="KW-0812">Transmembrane</keyword>
<evidence type="ECO:0000313" key="3">
    <source>
        <dbReference type="EMBL" id="CAD5218444.1"/>
    </source>
</evidence>
<accession>A0A811KPQ2</accession>
<feature type="transmembrane region" description="Helical" evidence="2">
    <location>
        <begin position="31"/>
        <end position="56"/>
    </location>
</feature>
<evidence type="ECO:0000256" key="2">
    <source>
        <dbReference type="SAM" id="Phobius"/>
    </source>
</evidence>
<feature type="compositionally biased region" description="Basic and acidic residues" evidence="1">
    <location>
        <begin position="183"/>
        <end position="207"/>
    </location>
</feature>